<comment type="caution">
    <text evidence="1">The sequence shown here is derived from an EMBL/GenBank/DDBJ whole genome shotgun (WGS) entry which is preliminary data.</text>
</comment>
<accession>A0A834MF62</accession>
<dbReference type="Proteomes" id="UP000625711">
    <property type="component" value="Unassembled WGS sequence"/>
</dbReference>
<evidence type="ECO:0000313" key="1">
    <source>
        <dbReference type="EMBL" id="KAF7279706.1"/>
    </source>
</evidence>
<gene>
    <name evidence="1" type="ORF">GWI33_006866</name>
</gene>
<evidence type="ECO:0000313" key="2">
    <source>
        <dbReference type="Proteomes" id="UP000625711"/>
    </source>
</evidence>
<dbReference type="EMBL" id="JAACXV010000346">
    <property type="protein sequence ID" value="KAF7279706.1"/>
    <property type="molecule type" value="Genomic_DNA"/>
</dbReference>
<sequence length="341" mass="37650">MNSGSKFDIYVATDRPEQYLGNNKHFRTPEASFFIETTINRHVSIGEGVPDRKRRLYRSGPKSSASSWYAAGIRPACDDPLLRGDPSSTSELINMQRPGREIDRFGADVQVSRSPRERRRPGRYLCTDGRRFFSPLTSLVHRKRSGRAVGEVRGGDSVCFPSGRVDQIGKDQLAIQPAPSSENKRAETVAGRCILIDAESLKTPPAPEIRAGLCVSTYGRFGEAVAMAKEVPRAAGPASARRRGSGVEREARNTELDMLRRSALVISQRQNTECLSSAIKANGGFLYGVGDQLVIFRGIRTDGRMCSGCFWYRMTAQKTETGKWIQKTVKTSSGGRGRVRI</sequence>
<name>A0A834MF62_RHYFE</name>
<keyword evidence="2" id="KW-1185">Reference proteome</keyword>
<dbReference type="AlphaFoldDB" id="A0A834MF62"/>
<organism evidence="1 2">
    <name type="scientific">Rhynchophorus ferrugineus</name>
    <name type="common">Red palm weevil</name>
    <name type="synonym">Curculio ferrugineus</name>
    <dbReference type="NCBI Taxonomy" id="354439"/>
    <lineage>
        <taxon>Eukaryota</taxon>
        <taxon>Metazoa</taxon>
        <taxon>Ecdysozoa</taxon>
        <taxon>Arthropoda</taxon>
        <taxon>Hexapoda</taxon>
        <taxon>Insecta</taxon>
        <taxon>Pterygota</taxon>
        <taxon>Neoptera</taxon>
        <taxon>Endopterygota</taxon>
        <taxon>Coleoptera</taxon>
        <taxon>Polyphaga</taxon>
        <taxon>Cucujiformia</taxon>
        <taxon>Curculionidae</taxon>
        <taxon>Dryophthorinae</taxon>
        <taxon>Rhynchophorus</taxon>
    </lineage>
</organism>
<proteinExistence type="predicted"/>
<protein>
    <submittedName>
        <fullName evidence="1">Uncharacterized protein</fullName>
    </submittedName>
</protein>
<reference evidence="1" key="1">
    <citation type="submission" date="2020-08" db="EMBL/GenBank/DDBJ databases">
        <title>Genome sequencing and assembly of the red palm weevil Rhynchophorus ferrugineus.</title>
        <authorList>
            <person name="Dias G.B."/>
            <person name="Bergman C.M."/>
            <person name="Manee M."/>
        </authorList>
    </citation>
    <scope>NUCLEOTIDE SEQUENCE</scope>
    <source>
        <strain evidence="1">AA-2017</strain>
        <tissue evidence="1">Whole larva</tissue>
    </source>
</reference>